<dbReference type="EnsemblMetazoa" id="GAUT012846-RA">
    <property type="protein sequence ID" value="GAUT012846-PA"/>
    <property type="gene ID" value="GAUT012846"/>
</dbReference>
<keyword evidence="2" id="KW-1185">Reference proteome</keyword>
<evidence type="ECO:0000313" key="2">
    <source>
        <dbReference type="Proteomes" id="UP000078200"/>
    </source>
</evidence>
<sequence>MVTSADFNGNVSRIFVVLPVRPQPETVAAVPSTGTAIANGVDLILELNVKSSANRTSAISLAKFFALKLSCNLKPATCIKLPSLFQKEDPARTFNLDGVSSPPIMRPFKTDSTLDDLEAPQTLTRAASMLSKLYITTIADELLKCKGVLRCSTKHRNIL</sequence>
<accession>A0A1A9URB1</accession>
<name>A0A1A9URB1_GLOAU</name>
<evidence type="ECO:0000313" key="1">
    <source>
        <dbReference type="EnsemblMetazoa" id="GAUT012846-PA"/>
    </source>
</evidence>
<dbReference type="Proteomes" id="UP000078200">
    <property type="component" value="Unassembled WGS sequence"/>
</dbReference>
<proteinExistence type="predicted"/>
<protein>
    <submittedName>
        <fullName evidence="1">Uncharacterized protein</fullName>
    </submittedName>
</protein>
<organism evidence="1 2">
    <name type="scientific">Glossina austeni</name>
    <name type="common">Savannah tsetse fly</name>
    <dbReference type="NCBI Taxonomy" id="7395"/>
    <lineage>
        <taxon>Eukaryota</taxon>
        <taxon>Metazoa</taxon>
        <taxon>Ecdysozoa</taxon>
        <taxon>Arthropoda</taxon>
        <taxon>Hexapoda</taxon>
        <taxon>Insecta</taxon>
        <taxon>Pterygota</taxon>
        <taxon>Neoptera</taxon>
        <taxon>Endopterygota</taxon>
        <taxon>Diptera</taxon>
        <taxon>Brachycera</taxon>
        <taxon>Muscomorpha</taxon>
        <taxon>Hippoboscoidea</taxon>
        <taxon>Glossinidae</taxon>
        <taxon>Glossina</taxon>
    </lineage>
</organism>
<dbReference type="AlphaFoldDB" id="A0A1A9URB1"/>
<dbReference type="VEuPathDB" id="VectorBase:GAUT012846"/>
<reference evidence="1" key="1">
    <citation type="submission" date="2020-05" db="UniProtKB">
        <authorList>
            <consortium name="EnsemblMetazoa"/>
        </authorList>
    </citation>
    <scope>IDENTIFICATION</scope>
    <source>
        <strain evidence="1">TTRI</strain>
    </source>
</reference>